<feature type="region of interest" description="Disordered" evidence="1">
    <location>
        <begin position="229"/>
        <end position="248"/>
    </location>
</feature>
<reference evidence="2 3" key="1">
    <citation type="submission" date="2018-08" db="EMBL/GenBank/DDBJ databases">
        <title>A genome reference for cultivated species of the human gut microbiota.</title>
        <authorList>
            <person name="Zou Y."/>
            <person name="Xue W."/>
            <person name="Luo G."/>
        </authorList>
    </citation>
    <scope>NUCLEOTIDE SEQUENCE [LARGE SCALE GENOMIC DNA]</scope>
    <source>
        <strain evidence="2 3">AF39-14AC</strain>
    </source>
</reference>
<dbReference type="Proteomes" id="UP000286181">
    <property type="component" value="Unassembled WGS sequence"/>
</dbReference>
<evidence type="ECO:0000313" key="3">
    <source>
        <dbReference type="Proteomes" id="UP000286181"/>
    </source>
</evidence>
<proteinExistence type="predicted"/>
<comment type="caution">
    <text evidence="2">The sequence shown here is derived from an EMBL/GenBank/DDBJ whole genome shotgun (WGS) entry which is preliminary data.</text>
</comment>
<name>A0A415HYN5_9FIRM</name>
<gene>
    <name evidence="2" type="ORF">DW038_16275</name>
</gene>
<feature type="non-terminal residue" evidence="2">
    <location>
        <position position="1"/>
    </location>
</feature>
<protein>
    <submittedName>
        <fullName evidence="2">Uncharacterized protein</fullName>
    </submittedName>
</protein>
<evidence type="ECO:0000313" key="2">
    <source>
        <dbReference type="EMBL" id="RHL00094.1"/>
    </source>
</evidence>
<sequence length="266" mass="30450">RNQNDAGTTSDYDITVNDNAYPWKGSSEATYKNEGYVDLASPVFRSGEFKALKAKEKYLALEFRKRSFETGKGYKHGVRAFYDAWDKTLGVTDRTVRGYIHSLSKVCGFFSVGIKDGFFRITSRICFKKPAKGQEGHRFDQDMYNEQSVRMELNRDNIKYDKTGFDDTVFLMYQYASAFAKKHADVKTYLSAAIHNSISGHKWRDRSLSAPIVHYHLKAILDGLKDVPETQSAKQNSKSKKNRFNSFSQRDNDYGELESLLLNSTI</sequence>
<dbReference type="EMBL" id="QROF01000058">
    <property type="protein sequence ID" value="RHL00094.1"/>
    <property type="molecule type" value="Genomic_DNA"/>
</dbReference>
<dbReference type="AlphaFoldDB" id="A0A415HYN5"/>
<organism evidence="2 3">
    <name type="scientific">Agathobacter rectalis</name>
    <dbReference type="NCBI Taxonomy" id="39491"/>
    <lineage>
        <taxon>Bacteria</taxon>
        <taxon>Bacillati</taxon>
        <taxon>Bacillota</taxon>
        <taxon>Clostridia</taxon>
        <taxon>Lachnospirales</taxon>
        <taxon>Lachnospiraceae</taxon>
        <taxon>Agathobacter</taxon>
    </lineage>
</organism>
<evidence type="ECO:0000256" key="1">
    <source>
        <dbReference type="SAM" id="MobiDB-lite"/>
    </source>
</evidence>
<accession>A0A415HYN5</accession>